<keyword evidence="3" id="KW-0677">Repeat</keyword>
<keyword evidence="6" id="KW-1185">Reference proteome</keyword>
<dbReference type="InterPro" id="IPR027038">
    <property type="entry name" value="RanGap"/>
</dbReference>
<dbReference type="RefSeq" id="XP_019038058.1">
    <property type="nucleotide sequence ID" value="XM_019183532.1"/>
</dbReference>
<dbReference type="GO" id="GO:0048471">
    <property type="term" value="C:perinuclear region of cytoplasm"/>
    <property type="evidence" value="ECO:0007669"/>
    <property type="project" value="TreeGrafter"/>
</dbReference>
<feature type="compositionally biased region" description="Low complexity" evidence="4">
    <location>
        <begin position="292"/>
        <end position="305"/>
    </location>
</feature>
<reference evidence="5 6" key="1">
    <citation type="journal article" date="2016" name="Proc. Natl. Acad. Sci. U.S.A.">
        <title>Comparative genomics of biotechnologically important yeasts.</title>
        <authorList>
            <person name="Riley R."/>
            <person name="Haridas S."/>
            <person name="Wolfe K.H."/>
            <person name="Lopes M.R."/>
            <person name="Hittinger C.T."/>
            <person name="Goeker M."/>
            <person name="Salamov A.A."/>
            <person name="Wisecaver J.H."/>
            <person name="Long T.M."/>
            <person name="Calvey C.H."/>
            <person name="Aerts A.L."/>
            <person name="Barry K.W."/>
            <person name="Choi C."/>
            <person name="Clum A."/>
            <person name="Coughlan A.Y."/>
            <person name="Deshpande S."/>
            <person name="Douglass A.P."/>
            <person name="Hanson S.J."/>
            <person name="Klenk H.-P."/>
            <person name="LaButti K.M."/>
            <person name="Lapidus A."/>
            <person name="Lindquist E.A."/>
            <person name="Lipzen A.M."/>
            <person name="Meier-Kolthoff J.P."/>
            <person name="Ohm R.A."/>
            <person name="Otillar R.P."/>
            <person name="Pangilinan J.L."/>
            <person name="Peng Y."/>
            <person name="Rokas A."/>
            <person name="Rosa C.A."/>
            <person name="Scheuner C."/>
            <person name="Sibirny A.A."/>
            <person name="Slot J.C."/>
            <person name="Stielow J.B."/>
            <person name="Sun H."/>
            <person name="Kurtzman C.P."/>
            <person name="Blackwell M."/>
            <person name="Grigoriev I.V."/>
            <person name="Jeffries T.W."/>
        </authorList>
    </citation>
    <scope>NUCLEOTIDE SEQUENCE [LARGE SCALE GENOMIC DNA]</scope>
    <source>
        <strain evidence="6">ATCC 58044 / CBS 1984 / NCYC 433 / NRRL Y-366-8</strain>
    </source>
</reference>
<dbReference type="GO" id="GO:0005634">
    <property type="term" value="C:nucleus"/>
    <property type="evidence" value="ECO:0007669"/>
    <property type="project" value="TreeGrafter"/>
</dbReference>
<dbReference type="EMBL" id="KV454211">
    <property type="protein sequence ID" value="ODQ58851.1"/>
    <property type="molecule type" value="Genomic_DNA"/>
</dbReference>
<dbReference type="STRING" id="683960.A0A1E3P059"/>
<evidence type="ECO:0008006" key="7">
    <source>
        <dbReference type="Google" id="ProtNLM"/>
    </source>
</evidence>
<dbReference type="PANTHER" id="PTHR24113:SF12">
    <property type="entry name" value="RAN GTPASE-ACTIVATING PROTEIN 1"/>
    <property type="match status" value="1"/>
</dbReference>
<dbReference type="SUPFAM" id="SSF52047">
    <property type="entry name" value="RNI-like"/>
    <property type="match status" value="1"/>
</dbReference>
<accession>A0A1E3P059</accession>
<feature type="region of interest" description="Disordered" evidence="4">
    <location>
        <begin position="1186"/>
        <end position="1217"/>
    </location>
</feature>
<sequence length="1236" mass="138279">MPDSSQNEIESGVSNVEIDWFLRGKLPSAASCKNPSKSTKLSSKSKAEPDQDSKHTHSPAEDEHNLHSHIKANNGLELKDLLKDEAANEKLHVLSRSKSYSEVDSTSHEKKKTGFLKSLFSRSKNTKQQQSERNSHSNSPEPLNTGNCTGSKNLADGDAKNAISRTRSLSQSNTDLDPKLEEFLRYYKSKGLDRLHQDLEKPSRRASVSSAASTSQRHHHHSKRLVDALGRPIPPHPDVPPLPPAIIYETHFENKSHHQQARPPSTQGLTSSTNSSTAKISGFLRRHNTGLNDSDNVSRNSSFSSQDKRKIEQVMEKSAQESHPVVIPGLEDLPKLKRVAFDVPVFFNDPPQQIPSRTPRKGEVEILKDGSIVIHKLTSAERRQIMNNSGGGIVVGGSGHLKIISNQDKKEESDKAREKTTEDLEEEDNEHEAQKHSIGAAAAAAAAEARAKAAPNELRRIVTNNEDEVMVSSDASKINIDKPMVRHNKSATSLMTMATVHDGQEAEEDENDDIFPPQHVKVPLDILYTRCCHLREILPIPATLKQLKPGSTDPISLLQLRNPKPSLVEVLTFADFVSVAPVLCVALDGVSLSSEMLRIILSALLPKKELEKLTLRNTPIDDLGWRLLCWFLTKNHTLSRLDLTQVPSLTTNVQKPSKTASNIVRMECNMNDRSDMNWNLLNAALISRKGIDELVINGAKMNDEQCMNLFEMGLSISTTRLGLAYNDLTEKQCEIIANHMDVNKIVGVDLGYNDLNGKLGPFNKRVATDDVSESNLKFISLNSTNLDNSNGELDLLISTFAKFKDLRYIDLSNNKKLFPNLIISLSENLPLYPNLARIHLDYNDLKSSEIVAFAELIPFCKSLSYVSLVGNHLDTVSASALTNALKISKSLITLDLNYDEVAPKFRESIGLYTVRNMQHQVYGKQSDPKELQGIQEELSHLLLLDETNPDPKLIEKFFEKAIKIRDRIHETIDELFRLRLQGNLSTDGKETLIRFCFIDASIEKGLSLLDKKTAKHGFDIKKYLTPHPETPLLSRRPSNILHSSSYLSENNHSELLPFGMNTTSHEGDIHIDAEEIKDEQRARAKDTSKIKEEASILKLNQYIKNQMDHKDLKPNIDSIQDISGERFREILLQTNDLNNVVDVLDSIKKEGIPLEKIYERKDSSAGNSTSAPLLLETLKNTHSNVSDRKTIVSDNDDDSDSESDKDSYISDEENDNEINQAYDTILDHLERVRTNN</sequence>
<feature type="region of interest" description="Disordered" evidence="4">
    <location>
        <begin position="28"/>
        <end position="72"/>
    </location>
</feature>
<dbReference type="InterPro" id="IPR032675">
    <property type="entry name" value="LRR_dom_sf"/>
</dbReference>
<feature type="compositionally biased region" description="Basic and acidic residues" evidence="4">
    <location>
        <begin position="407"/>
        <end position="422"/>
    </location>
</feature>
<organism evidence="5 6">
    <name type="scientific">Wickerhamomyces anomalus (strain ATCC 58044 / CBS 1984 / NCYC 433 / NRRL Y-366-8)</name>
    <name type="common">Yeast</name>
    <name type="synonym">Hansenula anomala</name>
    <dbReference type="NCBI Taxonomy" id="683960"/>
    <lineage>
        <taxon>Eukaryota</taxon>
        <taxon>Fungi</taxon>
        <taxon>Dikarya</taxon>
        <taxon>Ascomycota</taxon>
        <taxon>Saccharomycotina</taxon>
        <taxon>Saccharomycetes</taxon>
        <taxon>Phaffomycetales</taxon>
        <taxon>Wickerhamomycetaceae</taxon>
        <taxon>Wickerhamomyces</taxon>
    </lineage>
</organism>
<dbReference type="GeneID" id="30200778"/>
<feature type="compositionally biased region" description="Polar residues" evidence="4">
    <location>
        <begin position="120"/>
        <end position="152"/>
    </location>
</feature>
<dbReference type="Proteomes" id="UP000094112">
    <property type="component" value="Unassembled WGS sequence"/>
</dbReference>
<evidence type="ECO:0000256" key="3">
    <source>
        <dbReference type="ARBA" id="ARBA00022737"/>
    </source>
</evidence>
<evidence type="ECO:0000313" key="6">
    <source>
        <dbReference type="Proteomes" id="UP000094112"/>
    </source>
</evidence>
<keyword evidence="2" id="KW-0433">Leucine-rich repeat</keyword>
<dbReference type="GO" id="GO:0005096">
    <property type="term" value="F:GTPase activator activity"/>
    <property type="evidence" value="ECO:0007669"/>
    <property type="project" value="UniProtKB-KW"/>
</dbReference>
<feature type="compositionally biased region" description="Low complexity" evidence="4">
    <location>
        <begin position="205"/>
        <end position="215"/>
    </location>
</feature>
<dbReference type="GO" id="GO:0031267">
    <property type="term" value="F:small GTPase binding"/>
    <property type="evidence" value="ECO:0007669"/>
    <property type="project" value="TreeGrafter"/>
</dbReference>
<feature type="compositionally biased region" description="Pro residues" evidence="4">
    <location>
        <begin position="232"/>
        <end position="244"/>
    </location>
</feature>
<dbReference type="Gene3D" id="3.80.10.10">
    <property type="entry name" value="Ribonuclease Inhibitor"/>
    <property type="match status" value="1"/>
</dbReference>
<dbReference type="OrthoDB" id="8436363at2759"/>
<feature type="compositionally biased region" description="Basic and acidic residues" evidence="4">
    <location>
        <begin position="306"/>
        <end position="320"/>
    </location>
</feature>
<evidence type="ECO:0000256" key="4">
    <source>
        <dbReference type="SAM" id="MobiDB-lite"/>
    </source>
</evidence>
<feature type="compositionally biased region" description="Low complexity" evidence="4">
    <location>
        <begin position="33"/>
        <end position="44"/>
    </location>
</feature>
<keyword evidence="1" id="KW-0343">GTPase activation</keyword>
<name>A0A1E3P059_WICAA</name>
<dbReference type="GO" id="GO:0005829">
    <property type="term" value="C:cytosol"/>
    <property type="evidence" value="ECO:0007669"/>
    <property type="project" value="TreeGrafter"/>
</dbReference>
<evidence type="ECO:0000256" key="1">
    <source>
        <dbReference type="ARBA" id="ARBA00022468"/>
    </source>
</evidence>
<protein>
    <recommendedName>
        <fullName evidence="7">RNI-like protein</fullName>
    </recommendedName>
</protein>
<dbReference type="GO" id="GO:0006913">
    <property type="term" value="P:nucleocytoplasmic transport"/>
    <property type="evidence" value="ECO:0007669"/>
    <property type="project" value="TreeGrafter"/>
</dbReference>
<feature type="region of interest" description="Disordered" evidence="4">
    <location>
        <begin position="404"/>
        <end position="448"/>
    </location>
</feature>
<dbReference type="PANTHER" id="PTHR24113">
    <property type="entry name" value="RAN GTPASE-ACTIVATING PROTEIN 1"/>
    <property type="match status" value="1"/>
</dbReference>
<evidence type="ECO:0000256" key="2">
    <source>
        <dbReference type="ARBA" id="ARBA00022614"/>
    </source>
</evidence>
<feature type="compositionally biased region" description="Basic and acidic residues" evidence="4">
    <location>
        <begin position="45"/>
        <end position="66"/>
    </location>
</feature>
<feature type="region of interest" description="Disordered" evidence="4">
    <location>
        <begin position="114"/>
        <end position="157"/>
    </location>
</feature>
<proteinExistence type="predicted"/>
<gene>
    <name evidence="5" type="ORF">WICANDRAFT_63357</name>
</gene>
<dbReference type="AlphaFoldDB" id="A0A1E3P059"/>
<feature type="compositionally biased region" description="Polar residues" evidence="4">
    <location>
        <begin position="262"/>
        <end position="279"/>
    </location>
</feature>
<evidence type="ECO:0000313" key="5">
    <source>
        <dbReference type="EMBL" id="ODQ58851.1"/>
    </source>
</evidence>
<feature type="region of interest" description="Disordered" evidence="4">
    <location>
        <begin position="195"/>
        <end position="322"/>
    </location>
</feature>